<keyword evidence="3" id="KW-1185">Reference proteome</keyword>
<dbReference type="GO" id="GO:0015074">
    <property type="term" value="P:DNA integration"/>
    <property type="evidence" value="ECO:0007669"/>
    <property type="project" value="InterPro"/>
</dbReference>
<accession>A0A849HID3</accession>
<protein>
    <recommendedName>
        <fullName evidence="4">Site-specific recombinase XerD</fullName>
    </recommendedName>
</protein>
<evidence type="ECO:0008006" key="4">
    <source>
        <dbReference type="Google" id="ProtNLM"/>
    </source>
</evidence>
<dbReference type="RefSeq" id="WP_157635424.1">
    <property type="nucleotide sequence ID" value="NZ_JABEPQ010000002.1"/>
</dbReference>
<dbReference type="SUPFAM" id="SSF56349">
    <property type="entry name" value="DNA breaking-rejoining enzymes"/>
    <property type="match status" value="1"/>
</dbReference>
<dbReference type="Proteomes" id="UP000588586">
    <property type="component" value="Unassembled WGS sequence"/>
</dbReference>
<dbReference type="Gene3D" id="1.10.443.10">
    <property type="entry name" value="Intergrase catalytic core"/>
    <property type="match status" value="1"/>
</dbReference>
<comment type="caution">
    <text evidence="2">The sequence shown here is derived from an EMBL/GenBank/DDBJ whole genome shotgun (WGS) entry which is preliminary data.</text>
</comment>
<organism evidence="2 3">
    <name type="scientific">Knoellia koreensis</name>
    <dbReference type="NCBI Taxonomy" id="2730921"/>
    <lineage>
        <taxon>Bacteria</taxon>
        <taxon>Bacillati</taxon>
        <taxon>Actinomycetota</taxon>
        <taxon>Actinomycetes</taxon>
        <taxon>Micrococcales</taxon>
        <taxon>Intrasporangiaceae</taxon>
        <taxon>Knoellia</taxon>
    </lineage>
</organism>
<evidence type="ECO:0000313" key="2">
    <source>
        <dbReference type="EMBL" id="NNM46959.1"/>
    </source>
</evidence>
<evidence type="ECO:0000256" key="1">
    <source>
        <dbReference type="ARBA" id="ARBA00023172"/>
    </source>
</evidence>
<dbReference type="InterPro" id="IPR013762">
    <property type="entry name" value="Integrase-like_cat_sf"/>
</dbReference>
<dbReference type="EMBL" id="JABEPQ010000002">
    <property type="protein sequence ID" value="NNM46959.1"/>
    <property type="molecule type" value="Genomic_DNA"/>
</dbReference>
<reference evidence="2 3" key="1">
    <citation type="submission" date="2020-04" db="EMBL/GenBank/DDBJ databases">
        <title>Knoellia sp. isolate from air conditioner.</title>
        <authorList>
            <person name="Chea S."/>
            <person name="Kim D.-U."/>
        </authorList>
    </citation>
    <scope>NUCLEOTIDE SEQUENCE [LARGE SCALE GENOMIC DNA]</scope>
    <source>
        <strain evidence="2 3">DB2414S</strain>
    </source>
</reference>
<keyword evidence="1" id="KW-0233">DNA recombination</keyword>
<dbReference type="GO" id="GO:0003677">
    <property type="term" value="F:DNA binding"/>
    <property type="evidence" value="ECO:0007669"/>
    <property type="project" value="InterPro"/>
</dbReference>
<evidence type="ECO:0000313" key="3">
    <source>
        <dbReference type="Proteomes" id="UP000588586"/>
    </source>
</evidence>
<dbReference type="GO" id="GO:0006310">
    <property type="term" value="P:DNA recombination"/>
    <property type="evidence" value="ECO:0007669"/>
    <property type="project" value="UniProtKB-KW"/>
</dbReference>
<sequence length="468" mass="52310">MAVRAWPEGPICSGCYATACETYGTCPGCGTDRLLPGRDAQARPVCTDCAGGIGNFTCTRCRLEGWNHYKGVCGRCVLRERLTPALHDGTGKVNPDLVPLLEHLCAMGRPRTGLLWLTKPHTMRLLRALAEGQVPLTHEGLAALQPYKAVAHLRQLLIAAGVLPDLDTTLRRIQEWTTAFLVAIPDADDRRTVEQYFRWQLQRRLHQAAARSRLHAYRDQGNRYLLRQALEFLAWLRDQDQSLHTLGQADLDRWVTVATVGQRAAVGTFLRWAARTGRAPGLRIPPQHHPEGIPLRQSERLSWLHRAATDDRLDGLDRVALTLLLLYAQPIPRITRLTTQDIRRDRTGHLEIRLGQPPAPVPAPFDQVLLDYLEKSRRATAANPDCPWLFPGRHGTLPLHPTSLRLRLATLGLQPRAARSLTLRQLVAEAPPAIIGEMLGYRTSTTERHAKQAGTAWSRYAALRINQG</sequence>
<gene>
    <name evidence="2" type="ORF">HJG52_13195</name>
</gene>
<proteinExistence type="predicted"/>
<dbReference type="InterPro" id="IPR011010">
    <property type="entry name" value="DNA_brk_join_enz"/>
</dbReference>
<dbReference type="AlphaFoldDB" id="A0A849HID3"/>
<name>A0A849HID3_9MICO</name>